<protein>
    <submittedName>
        <fullName evidence="2">Uncharacterized protein</fullName>
    </submittedName>
</protein>
<dbReference type="Proteomes" id="UP001279734">
    <property type="component" value="Unassembled WGS sequence"/>
</dbReference>
<keyword evidence="3" id="KW-1185">Reference proteome</keyword>
<accession>A0AAD3XEX4</accession>
<gene>
    <name evidence="2" type="ORF">Nepgr_004120</name>
</gene>
<dbReference type="AlphaFoldDB" id="A0AAD3XEX4"/>
<evidence type="ECO:0000313" key="2">
    <source>
        <dbReference type="EMBL" id="GMH02281.1"/>
    </source>
</evidence>
<reference evidence="2" key="1">
    <citation type="submission" date="2023-05" db="EMBL/GenBank/DDBJ databases">
        <title>Nepenthes gracilis genome sequencing.</title>
        <authorList>
            <person name="Fukushima K."/>
        </authorList>
    </citation>
    <scope>NUCLEOTIDE SEQUENCE</scope>
    <source>
        <strain evidence="2">SING2019-196</strain>
    </source>
</reference>
<organism evidence="2 3">
    <name type="scientific">Nepenthes gracilis</name>
    <name type="common">Slender pitcher plant</name>
    <dbReference type="NCBI Taxonomy" id="150966"/>
    <lineage>
        <taxon>Eukaryota</taxon>
        <taxon>Viridiplantae</taxon>
        <taxon>Streptophyta</taxon>
        <taxon>Embryophyta</taxon>
        <taxon>Tracheophyta</taxon>
        <taxon>Spermatophyta</taxon>
        <taxon>Magnoliopsida</taxon>
        <taxon>eudicotyledons</taxon>
        <taxon>Gunneridae</taxon>
        <taxon>Pentapetalae</taxon>
        <taxon>Caryophyllales</taxon>
        <taxon>Nepenthaceae</taxon>
        <taxon>Nepenthes</taxon>
    </lineage>
</organism>
<comment type="caution">
    <text evidence="2">The sequence shown here is derived from an EMBL/GenBank/DDBJ whole genome shotgun (WGS) entry which is preliminary data.</text>
</comment>
<feature type="region of interest" description="Disordered" evidence="1">
    <location>
        <begin position="174"/>
        <end position="203"/>
    </location>
</feature>
<evidence type="ECO:0000313" key="3">
    <source>
        <dbReference type="Proteomes" id="UP001279734"/>
    </source>
</evidence>
<name>A0AAD3XEX4_NEPGR</name>
<proteinExistence type="predicted"/>
<feature type="region of interest" description="Disordered" evidence="1">
    <location>
        <begin position="136"/>
        <end position="159"/>
    </location>
</feature>
<feature type="compositionally biased region" description="Polar residues" evidence="1">
    <location>
        <begin position="178"/>
        <end position="190"/>
    </location>
</feature>
<feature type="compositionally biased region" description="Basic and acidic residues" evidence="1">
    <location>
        <begin position="144"/>
        <end position="156"/>
    </location>
</feature>
<feature type="compositionally biased region" description="Polar residues" evidence="1">
    <location>
        <begin position="1"/>
        <end position="12"/>
    </location>
</feature>
<sequence length="219" mass="25185">MKTKTHSNTLQSPKDLFRSSGSIDSESENRNKRNVVARLKGEERLQQEELLFTSIKKGLSKESCLLRKARCPTSLILLITSPYSRSPIQERIPNRRSFCRPIARWLYIAKESLEVLQKYEKRKTKLKKRVCFKDSSESPYGKKIRPDKSVSDDSASRKAPSKFDTNLVLYTRILPSAGPQSSRESNATSSQRRRSFRPNYSHPVETRVRVLVGKELVKP</sequence>
<feature type="region of interest" description="Disordered" evidence="1">
    <location>
        <begin position="1"/>
        <end position="31"/>
    </location>
</feature>
<dbReference type="EMBL" id="BSYO01000003">
    <property type="protein sequence ID" value="GMH02281.1"/>
    <property type="molecule type" value="Genomic_DNA"/>
</dbReference>
<evidence type="ECO:0000256" key="1">
    <source>
        <dbReference type="SAM" id="MobiDB-lite"/>
    </source>
</evidence>